<gene>
    <name evidence="24" type="ORF">VTL71DRAFT_13423</name>
</gene>
<comment type="subunit">
    <text evidence="19">Interacts with E2 UBC2, forming a complex with ubiquitin ligase activity.</text>
</comment>
<evidence type="ECO:0000256" key="20">
    <source>
        <dbReference type="SAM" id="MobiDB-lite"/>
    </source>
</evidence>
<keyword evidence="10 17" id="KW-0863">Zinc-finger</keyword>
<keyword evidence="15 19" id="KW-0539">Nucleus</keyword>
<reference evidence="24 25" key="1">
    <citation type="journal article" date="2024" name="Commun. Biol.">
        <title>Comparative genomic analysis of thermophilic fungi reveals convergent evolutionary adaptations and gene losses.</title>
        <authorList>
            <person name="Steindorff A.S."/>
            <person name="Aguilar-Pontes M.V."/>
            <person name="Robinson A.J."/>
            <person name="Andreopoulos B."/>
            <person name="LaButti K."/>
            <person name="Kuo A."/>
            <person name="Mondo S."/>
            <person name="Riley R."/>
            <person name="Otillar R."/>
            <person name="Haridas S."/>
            <person name="Lipzen A."/>
            <person name="Grimwood J."/>
            <person name="Schmutz J."/>
            <person name="Clum A."/>
            <person name="Reid I.D."/>
            <person name="Moisan M.C."/>
            <person name="Butler G."/>
            <person name="Nguyen T.T.M."/>
            <person name="Dewar K."/>
            <person name="Conant G."/>
            <person name="Drula E."/>
            <person name="Henrissat B."/>
            <person name="Hansel C."/>
            <person name="Singer S."/>
            <person name="Hutchinson M.I."/>
            <person name="de Vries R.P."/>
            <person name="Natvig D.O."/>
            <person name="Powell A.J."/>
            <person name="Tsang A."/>
            <person name="Grigoriev I.V."/>
        </authorList>
    </citation>
    <scope>NUCLEOTIDE SEQUENCE [LARGE SCALE GENOMIC DNA]</scope>
    <source>
        <strain evidence="24 25">CBS 494.80</strain>
    </source>
</reference>
<dbReference type="Gene3D" id="3.30.40.10">
    <property type="entry name" value="Zinc/RING finger domain, C3HC4 (zinc finger)"/>
    <property type="match status" value="1"/>
</dbReference>
<comment type="subcellular location">
    <subcellularLocation>
        <location evidence="2 19">Nucleus</location>
    </subcellularLocation>
</comment>
<feature type="region of interest" description="Disordered" evidence="20">
    <location>
        <begin position="425"/>
        <end position="444"/>
    </location>
</feature>
<evidence type="ECO:0000256" key="2">
    <source>
        <dbReference type="ARBA" id="ARBA00004123"/>
    </source>
</evidence>
<dbReference type="InterPro" id="IPR013083">
    <property type="entry name" value="Znf_RING/FYVE/PHD"/>
</dbReference>
<dbReference type="PANTHER" id="PTHR14134">
    <property type="entry name" value="E3 UBIQUITIN-PROTEIN LIGASE RAD18"/>
    <property type="match status" value="1"/>
</dbReference>
<name>A0ABR4CLK4_9HELO</name>
<dbReference type="Gene3D" id="3.30.160.60">
    <property type="entry name" value="Classic Zinc Finger"/>
    <property type="match status" value="1"/>
</dbReference>
<dbReference type="PROSITE" id="PS00518">
    <property type="entry name" value="ZF_RING_1"/>
    <property type="match status" value="1"/>
</dbReference>
<feature type="region of interest" description="Disordered" evidence="20">
    <location>
        <begin position="113"/>
        <end position="165"/>
    </location>
</feature>
<dbReference type="SMART" id="SM00734">
    <property type="entry name" value="ZnF_Rad18"/>
    <property type="match status" value="1"/>
</dbReference>
<evidence type="ECO:0000256" key="13">
    <source>
        <dbReference type="ARBA" id="ARBA00023125"/>
    </source>
</evidence>
<dbReference type="InterPro" id="IPR006642">
    <property type="entry name" value="Rad18_UBZ4"/>
</dbReference>
<keyword evidence="7 19" id="KW-0808">Transferase</keyword>
<evidence type="ECO:0000256" key="15">
    <source>
        <dbReference type="ARBA" id="ARBA00023242"/>
    </source>
</evidence>
<feature type="compositionally biased region" description="Polar residues" evidence="20">
    <location>
        <begin position="385"/>
        <end position="400"/>
    </location>
</feature>
<comment type="function">
    <text evidence="19">E3 RING-finger protein, member of the UBC2/RAD6 epistasis group. Associates to the E2 ubiquitin conjugating enzyme UBC2/RAD6 to form the UBC2-RAD18 ubiquitin ligase complex involved in postreplicative repair (PRR) of damaged DNA.</text>
</comment>
<evidence type="ECO:0000256" key="6">
    <source>
        <dbReference type="ARBA" id="ARBA00015551"/>
    </source>
</evidence>
<evidence type="ECO:0000256" key="17">
    <source>
        <dbReference type="PROSITE-ProRule" id="PRU00175"/>
    </source>
</evidence>
<evidence type="ECO:0000313" key="24">
    <source>
        <dbReference type="EMBL" id="KAL2070397.1"/>
    </source>
</evidence>
<evidence type="ECO:0000256" key="16">
    <source>
        <dbReference type="ARBA" id="ARBA00031783"/>
    </source>
</evidence>
<evidence type="ECO:0000256" key="11">
    <source>
        <dbReference type="ARBA" id="ARBA00022786"/>
    </source>
</evidence>
<dbReference type="Proteomes" id="UP001595075">
    <property type="component" value="Unassembled WGS sequence"/>
</dbReference>
<dbReference type="InterPro" id="IPR004580">
    <property type="entry name" value="Rad18_fungi"/>
</dbReference>
<protein>
    <recommendedName>
        <fullName evidence="6 19">Postreplication repair E3 ubiquitin-protein ligase RAD18</fullName>
        <ecNumber evidence="5 19">2.3.2.27</ecNumber>
    </recommendedName>
    <alternativeName>
        <fullName evidence="16 19">RING-type E3 ubiquitin transferase RAD18</fullName>
    </alternativeName>
</protein>
<comment type="caution">
    <text evidence="24">The sequence shown here is derived from an EMBL/GenBank/DDBJ whole genome shotgun (WGS) entry which is preliminary data.</text>
</comment>
<dbReference type="InterPro" id="IPR039577">
    <property type="entry name" value="Rad18"/>
</dbReference>
<evidence type="ECO:0000256" key="1">
    <source>
        <dbReference type="ARBA" id="ARBA00000900"/>
    </source>
</evidence>
<keyword evidence="13 19" id="KW-0238">DNA-binding</keyword>
<keyword evidence="8 19" id="KW-0479">Metal-binding</keyword>
<dbReference type="PROSITE" id="PS50089">
    <property type="entry name" value="ZF_RING_2"/>
    <property type="match status" value="1"/>
</dbReference>
<dbReference type="NCBIfam" id="TIGR00599">
    <property type="entry name" value="rad18"/>
    <property type="match status" value="1"/>
</dbReference>
<evidence type="ECO:0000259" key="21">
    <source>
        <dbReference type="PROSITE" id="PS50089"/>
    </source>
</evidence>
<keyword evidence="9 18" id="KW-0227">DNA damage</keyword>
<feature type="compositionally biased region" description="Low complexity" evidence="20">
    <location>
        <begin position="138"/>
        <end position="154"/>
    </location>
</feature>
<evidence type="ECO:0000259" key="23">
    <source>
        <dbReference type="PROSITE" id="PS51908"/>
    </source>
</evidence>
<evidence type="ECO:0000256" key="3">
    <source>
        <dbReference type="ARBA" id="ARBA00004906"/>
    </source>
</evidence>
<comment type="catalytic activity">
    <reaction evidence="1 19">
        <text>S-ubiquitinyl-[E2 ubiquitin-conjugating enzyme]-L-cysteine + [acceptor protein]-L-lysine = [E2 ubiquitin-conjugating enzyme]-L-cysteine + N(6)-ubiquitinyl-[acceptor protein]-L-lysine.</text>
        <dbReference type="EC" id="2.3.2.27"/>
    </reaction>
</comment>
<comment type="pathway">
    <text evidence="3 19">Protein modification; protein ubiquitination.</text>
</comment>
<dbReference type="SUPFAM" id="SSF57850">
    <property type="entry name" value="RING/U-box"/>
    <property type="match status" value="1"/>
</dbReference>
<evidence type="ECO:0000256" key="18">
    <source>
        <dbReference type="PROSITE-ProRule" id="PRU01256"/>
    </source>
</evidence>
<dbReference type="EMBL" id="JAZHXI010000006">
    <property type="protein sequence ID" value="KAL2070397.1"/>
    <property type="molecule type" value="Genomic_DNA"/>
</dbReference>
<dbReference type="SMART" id="SM00184">
    <property type="entry name" value="RING"/>
    <property type="match status" value="1"/>
</dbReference>
<feature type="domain" description="UBZ4-type" evidence="23">
    <location>
        <begin position="172"/>
        <end position="200"/>
    </location>
</feature>
<dbReference type="PANTHER" id="PTHR14134:SF2">
    <property type="entry name" value="E3 UBIQUITIN-PROTEIN LIGASE RAD18"/>
    <property type="match status" value="1"/>
</dbReference>
<keyword evidence="14 18" id="KW-0234">DNA repair</keyword>
<evidence type="ECO:0000313" key="25">
    <source>
        <dbReference type="Proteomes" id="UP001595075"/>
    </source>
</evidence>
<evidence type="ECO:0000256" key="9">
    <source>
        <dbReference type="ARBA" id="ARBA00022763"/>
    </source>
</evidence>
<dbReference type="SMART" id="SM00513">
    <property type="entry name" value="SAP"/>
    <property type="match status" value="1"/>
</dbReference>
<accession>A0ABR4CLK4</accession>
<proteinExistence type="inferred from homology"/>
<keyword evidence="11 19" id="KW-0833">Ubl conjugation pathway</keyword>
<keyword evidence="12 19" id="KW-0862">Zinc</keyword>
<evidence type="ECO:0000256" key="7">
    <source>
        <dbReference type="ARBA" id="ARBA00022679"/>
    </source>
</evidence>
<dbReference type="PROSITE" id="PS51908">
    <property type="entry name" value="ZF_UBZ4"/>
    <property type="match status" value="1"/>
</dbReference>
<evidence type="ECO:0000256" key="4">
    <source>
        <dbReference type="ARBA" id="ARBA00009506"/>
    </source>
</evidence>
<feature type="region of interest" description="Disordered" evidence="20">
    <location>
        <begin position="343"/>
        <end position="415"/>
    </location>
</feature>
<feature type="domain" description="SAP" evidence="22">
    <location>
        <begin position="237"/>
        <end position="271"/>
    </location>
</feature>
<evidence type="ECO:0000256" key="5">
    <source>
        <dbReference type="ARBA" id="ARBA00012483"/>
    </source>
</evidence>
<evidence type="ECO:0000259" key="22">
    <source>
        <dbReference type="PROSITE" id="PS50800"/>
    </source>
</evidence>
<evidence type="ECO:0000256" key="10">
    <source>
        <dbReference type="ARBA" id="ARBA00022771"/>
    </source>
</evidence>
<comment type="similarity">
    <text evidence="4 19">Belongs to the RAD18 family.</text>
</comment>
<dbReference type="PROSITE" id="PS50800">
    <property type="entry name" value="SAP"/>
    <property type="match status" value="1"/>
</dbReference>
<evidence type="ECO:0000256" key="12">
    <source>
        <dbReference type="ARBA" id="ARBA00022833"/>
    </source>
</evidence>
<feature type="domain" description="RING-type" evidence="21">
    <location>
        <begin position="35"/>
        <end position="73"/>
    </location>
</feature>
<dbReference type="InterPro" id="IPR003034">
    <property type="entry name" value="SAP_dom"/>
</dbReference>
<sequence>MKPISKDDAFDITDSTDWLETPLRSLAGVDSALRCQVCKDFYTTPMITSCSHTFCSLCIRRCLSNDGKCPACRTQDQELKLRFNGAMQDLVEAFTKARPDVLEFARRPLDLEGTSASKRDREQADLDGEETPRKRTRSAGTRTSSRRSQPTPSQVIQDSDEEDEDFVPEDGYVICPVCSKQVKETSINSHLDRDCADEPRISKSKTMGRISKQGSAQNPLTISDVPKRPERLAQINFSMMKENALRKKLGDMGISNLGNRPLLERRFTEWITLWNANCDARKPRTKNELKRELEIWERTQGGRAPASNYGSSIASQVKDKDFDGKAYSNTHDDSFRKLIANARKKPAAKPPTPDTSSSGVQTPVILESPGASGADVEMGGEEDGTNGQMSPVKQSASQQRYFEEADQNPDTLTKSSSQFANNLTILDKDSGVATDLPENRTIQP</sequence>
<evidence type="ECO:0000256" key="14">
    <source>
        <dbReference type="ARBA" id="ARBA00023204"/>
    </source>
</evidence>
<dbReference type="Pfam" id="PF13923">
    <property type="entry name" value="zf-C3HC4_2"/>
    <property type="match status" value="1"/>
</dbReference>
<evidence type="ECO:0000256" key="8">
    <source>
        <dbReference type="ARBA" id="ARBA00022723"/>
    </source>
</evidence>
<evidence type="ECO:0000256" key="19">
    <source>
        <dbReference type="RuleBase" id="RU368093"/>
    </source>
</evidence>
<organism evidence="24 25">
    <name type="scientific">Oculimacula yallundae</name>
    <dbReference type="NCBI Taxonomy" id="86028"/>
    <lineage>
        <taxon>Eukaryota</taxon>
        <taxon>Fungi</taxon>
        <taxon>Dikarya</taxon>
        <taxon>Ascomycota</taxon>
        <taxon>Pezizomycotina</taxon>
        <taxon>Leotiomycetes</taxon>
        <taxon>Helotiales</taxon>
        <taxon>Ploettnerulaceae</taxon>
        <taxon>Oculimacula</taxon>
    </lineage>
</organism>
<keyword evidence="25" id="KW-1185">Reference proteome</keyword>
<dbReference type="InterPro" id="IPR017907">
    <property type="entry name" value="Znf_RING_CS"/>
</dbReference>
<dbReference type="EC" id="2.3.2.27" evidence="5 19"/>
<dbReference type="InterPro" id="IPR001841">
    <property type="entry name" value="Znf_RING"/>
</dbReference>